<comment type="caution">
    <text evidence="4">The sequence shown here is derived from an EMBL/GenBank/DDBJ whole genome shotgun (WGS) entry which is preliminary data.</text>
</comment>
<dbReference type="EMBL" id="JNAJ01000016">
    <property type="protein sequence ID" value="KGF90815.1"/>
    <property type="molecule type" value="Genomic_DNA"/>
</dbReference>
<dbReference type="Gene3D" id="3.40.50.300">
    <property type="entry name" value="P-loop containing nucleotide triphosphate hydrolases"/>
    <property type="match status" value="2"/>
</dbReference>
<keyword evidence="2" id="KW-0067">ATP-binding</keyword>
<keyword evidence="4" id="KW-0378">Hydrolase</keyword>
<dbReference type="Proteomes" id="UP000030491">
    <property type="component" value="Unassembled WGS sequence"/>
</dbReference>
<dbReference type="OrthoDB" id="9803432at2"/>
<sequence>MTKTNTDIEKFQYDHIFNLILGIFKFNEKKYGNFVKDIITILLEFEKNGETIIDVDNSLIIFEILEDGWPNKHLDILINIGLIGSLNSPFLLVDRKLSLAKWSRNIERVINSFLKKIDSDNLMNSMIYEDNNKIDQIKNIFKYSNIVFLQGGPGTGKTTLIINLIIELLRIDNFLNIGLSSPTGKATARLKEALNDNKNISFSKFLDQLEFQTLHRWILNSQNKSLKLKFKLKELDIFIIDEMSMVNIDLIESVLSLLAKDCKIILVGDKNQLSPVNNCSIWNYLFEYCENSAIKSCVVNLEKTYRNIGDIALISSLIFNNDYSLLNQKIKELEKNNKSKEVTFSKSREKDIPKHLFFSIKSHLNKLSLSTSNLSKKKYIFDEGIDNLLLKEKDLVDKIFFDLQSHLILCEKNDGIWSVEYLNEIVLGQKRPYDLKTLNEGVPIMCTKNNNELGLSNGDIGVLIGLKNDRKYLFRKFNDNNEEIVTLIDPSNLENVIPAIAITIHKSQGSESEEVSILWSQKYRRNKYALKEQKNSENIFCRDNFEKRLFYTAVTRAKKFLNIYYLN</sequence>
<evidence type="ECO:0000313" key="4">
    <source>
        <dbReference type="EMBL" id="KGF90815.1"/>
    </source>
</evidence>
<dbReference type="PANTHER" id="PTHR43788">
    <property type="entry name" value="DNA2/NAM7 HELICASE FAMILY MEMBER"/>
    <property type="match status" value="1"/>
</dbReference>
<evidence type="ECO:0000313" key="5">
    <source>
        <dbReference type="Proteomes" id="UP000030491"/>
    </source>
</evidence>
<protein>
    <submittedName>
        <fullName evidence="4">Exodeoxyribonuclease V alpha chain</fullName>
        <ecNumber evidence="4">3.1.11.5</ecNumber>
    </submittedName>
</protein>
<dbReference type="InterPro" id="IPR050534">
    <property type="entry name" value="Coronavir_polyprotein_1ab"/>
</dbReference>
<dbReference type="GO" id="GO:0008854">
    <property type="term" value="F:exodeoxyribonuclease V activity"/>
    <property type="evidence" value="ECO:0007669"/>
    <property type="project" value="UniProtKB-EC"/>
</dbReference>
<proteinExistence type="predicted"/>
<name>A0A0A1ZN16_PROMR</name>
<dbReference type="GO" id="GO:0003678">
    <property type="term" value="F:DNA helicase activity"/>
    <property type="evidence" value="ECO:0007669"/>
    <property type="project" value="UniProtKB-ARBA"/>
</dbReference>
<accession>A0A0A1ZN16</accession>
<keyword evidence="1" id="KW-0547">Nucleotide-binding</keyword>
<evidence type="ECO:0000256" key="3">
    <source>
        <dbReference type="SAM" id="Coils"/>
    </source>
</evidence>
<gene>
    <name evidence="4" type="ORF">EU93_1414</name>
</gene>
<dbReference type="InterPro" id="IPR027417">
    <property type="entry name" value="P-loop_NTPase"/>
</dbReference>
<dbReference type="Pfam" id="PF13245">
    <property type="entry name" value="AAA_19"/>
    <property type="match status" value="1"/>
</dbReference>
<organism evidence="4 5">
    <name type="scientific">Prochlorococcus marinus str. MIT 9116</name>
    <dbReference type="NCBI Taxonomy" id="167544"/>
    <lineage>
        <taxon>Bacteria</taxon>
        <taxon>Bacillati</taxon>
        <taxon>Cyanobacteriota</taxon>
        <taxon>Cyanophyceae</taxon>
        <taxon>Synechococcales</taxon>
        <taxon>Prochlorococcaceae</taxon>
        <taxon>Prochlorococcus</taxon>
    </lineage>
</organism>
<dbReference type="PANTHER" id="PTHR43788:SF6">
    <property type="entry name" value="DNA HELICASE B"/>
    <property type="match status" value="1"/>
</dbReference>
<evidence type="ECO:0000256" key="2">
    <source>
        <dbReference type="ARBA" id="ARBA00022840"/>
    </source>
</evidence>
<reference evidence="5" key="1">
    <citation type="journal article" date="2014" name="Sci. Data">
        <title>Genomes of diverse isolates of the marine cyanobacterium Prochlorococcus.</title>
        <authorList>
            <person name="Biller S."/>
            <person name="Berube P."/>
            <person name="Thompson J."/>
            <person name="Kelly L."/>
            <person name="Roggensack S."/>
            <person name="Awad L."/>
            <person name="Roache-Johnson K."/>
            <person name="Ding H."/>
            <person name="Giovannoni S.J."/>
            <person name="Moore L.R."/>
            <person name="Chisholm S.W."/>
        </authorList>
    </citation>
    <scope>NUCLEOTIDE SEQUENCE [LARGE SCALE GENOMIC DNA]</scope>
</reference>
<dbReference type="RefSeq" id="WP_032514219.1">
    <property type="nucleotide sequence ID" value="NZ_JNAJ01000016.1"/>
</dbReference>
<dbReference type="EC" id="3.1.11.5" evidence="4"/>
<evidence type="ECO:0000256" key="1">
    <source>
        <dbReference type="ARBA" id="ARBA00022741"/>
    </source>
</evidence>
<dbReference type="AlphaFoldDB" id="A0A0A1ZN16"/>
<dbReference type="CDD" id="cd18809">
    <property type="entry name" value="SF1_C_RecD"/>
    <property type="match status" value="1"/>
</dbReference>
<dbReference type="SUPFAM" id="SSF52540">
    <property type="entry name" value="P-loop containing nucleoside triphosphate hydrolases"/>
    <property type="match status" value="1"/>
</dbReference>
<keyword evidence="3" id="KW-0175">Coiled coil</keyword>
<dbReference type="GO" id="GO:0005524">
    <property type="term" value="F:ATP binding"/>
    <property type="evidence" value="ECO:0007669"/>
    <property type="project" value="UniProtKB-KW"/>
</dbReference>
<feature type="coiled-coil region" evidence="3">
    <location>
        <begin position="323"/>
        <end position="350"/>
    </location>
</feature>